<organism evidence="2 3">
    <name type="scientific">Streptomyces wedmorensis</name>
    <dbReference type="NCBI Taxonomy" id="43759"/>
    <lineage>
        <taxon>Bacteria</taxon>
        <taxon>Bacillati</taxon>
        <taxon>Actinomycetota</taxon>
        <taxon>Actinomycetes</taxon>
        <taxon>Kitasatosporales</taxon>
        <taxon>Streptomycetaceae</taxon>
        <taxon>Streptomyces</taxon>
    </lineage>
</organism>
<name>A0ABW6J768_STRWE</name>
<comment type="caution">
    <text evidence="2">The sequence shown here is derived from an EMBL/GenBank/DDBJ whole genome shotgun (WGS) entry which is preliminary data.</text>
</comment>
<evidence type="ECO:0000313" key="3">
    <source>
        <dbReference type="Proteomes" id="UP001600424"/>
    </source>
</evidence>
<feature type="transmembrane region" description="Helical" evidence="1">
    <location>
        <begin position="46"/>
        <end position="67"/>
    </location>
</feature>
<evidence type="ECO:0000313" key="2">
    <source>
        <dbReference type="EMBL" id="MFE5985167.1"/>
    </source>
</evidence>
<keyword evidence="1" id="KW-0472">Membrane</keyword>
<proteinExistence type="predicted"/>
<evidence type="ECO:0008006" key="4">
    <source>
        <dbReference type="Google" id="ProtNLM"/>
    </source>
</evidence>
<dbReference type="Proteomes" id="UP001600424">
    <property type="component" value="Unassembled WGS sequence"/>
</dbReference>
<dbReference type="EMBL" id="JBHTRV010000044">
    <property type="protein sequence ID" value="MFE5985167.1"/>
    <property type="molecule type" value="Genomic_DNA"/>
</dbReference>
<keyword evidence="1" id="KW-1133">Transmembrane helix</keyword>
<evidence type="ECO:0000256" key="1">
    <source>
        <dbReference type="SAM" id="Phobius"/>
    </source>
</evidence>
<keyword evidence="1" id="KW-0812">Transmembrane</keyword>
<keyword evidence="3" id="KW-1185">Reference proteome</keyword>
<dbReference type="RefSeq" id="WP_386254232.1">
    <property type="nucleotide sequence ID" value="NZ_JBHTRV010000044.1"/>
</dbReference>
<accession>A0ABW6J768</accession>
<reference evidence="2 3" key="1">
    <citation type="submission" date="2024-09" db="EMBL/GenBank/DDBJ databases">
        <title>The Natural Products Discovery Center: Release of the First 8490 Sequenced Strains for Exploring Actinobacteria Biosynthetic Diversity.</title>
        <authorList>
            <person name="Kalkreuter E."/>
            <person name="Kautsar S.A."/>
            <person name="Yang D."/>
            <person name="Bader C.D."/>
            <person name="Teijaro C.N."/>
            <person name="Fluegel L."/>
            <person name="Davis C.M."/>
            <person name="Simpson J.R."/>
            <person name="Lauterbach L."/>
            <person name="Steele A.D."/>
            <person name="Gui C."/>
            <person name="Meng S."/>
            <person name="Li G."/>
            <person name="Viehrig K."/>
            <person name="Ye F."/>
            <person name="Su P."/>
            <person name="Kiefer A.F."/>
            <person name="Nichols A."/>
            <person name="Cepeda A.J."/>
            <person name="Yan W."/>
            <person name="Fan B."/>
            <person name="Jiang Y."/>
            <person name="Adhikari A."/>
            <person name="Zheng C.-J."/>
            <person name="Schuster L."/>
            <person name="Cowan T.M."/>
            <person name="Smanski M.J."/>
            <person name="Chevrette M.G."/>
            <person name="De Carvalho L.P.S."/>
            <person name="Shen B."/>
        </authorList>
    </citation>
    <scope>NUCLEOTIDE SEQUENCE [LARGE SCALE GENOMIC DNA]</scope>
    <source>
        <strain evidence="2 3">NPDC056472</strain>
    </source>
</reference>
<protein>
    <recommendedName>
        <fullName evidence="4">DUF4179 domain-containing protein</fullName>
    </recommendedName>
</protein>
<gene>
    <name evidence="2" type="ORF">ACFQ63_36400</name>
</gene>
<sequence>MTDQRHVDEEQVQRLLAAAAELPLTPATPGADFTAHARRRLARRRLGVAAGVTAVLFAIAVGAPAMLRGMAGPGEQYPAASAQCLQSTVKNLQDGKQAGFQVVYGELRAGVIPIDDGVTEGSVFRFDIDGTLTDSDDVPSFGPALTWYPASEAHLPRPGRYVLLLAQAERPAKDGRRLFEFRPADVLPFGTDGRVQLQCEDGSAGSVEMGRLRAEVAGPKSAAKSGHP</sequence>